<evidence type="ECO:0000256" key="10">
    <source>
        <dbReference type="ARBA" id="ARBA00023136"/>
    </source>
</evidence>
<evidence type="ECO:0000256" key="6">
    <source>
        <dbReference type="ARBA" id="ARBA00022734"/>
    </source>
</evidence>
<keyword evidence="4 12" id="KW-0812">Transmembrane</keyword>
<dbReference type="InterPro" id="IPR013320">
    <property type="entry name" value="ConA-like_dom_sf"/>
</dbReference>
<dbReference type="EMBL" id="JBCGBO010000005">
    <property type="protein sequence ID" value="KAK9198544.1"/>
    <property type="molecule type" value="Genomic_DNA"/>
</dbReference>
<dbReference type="GO" id="GO:0051707">
    <property type="term" value="P:response to other organism"/>
    <property type="evidence" value="ECO:0007669"/>
    <property type="project" value="UniProtKB-ARBA"/>
</dbReference>
<keyword evidence="9 12" id="KW-1133">Transmembrane helix</keyword>
<comment type="similarity">
    <text evidence="2">In the N-terminal section; belongs to the leguminous lectin family.</text>
</comment>
<evidence type="ECO:0000259" key="13">
    <source>
        <dbReference type="PROSITE" id="PS50011"/>
    </source>
</evidence>
<accession>A0AAP0QKW8</accession>
<dbReference type="Proteomes" id="UP001428341">
    <property type="component" value="Unassembled WGS sequence"/>
</dbReference>
<evidence type="ECO:0000313" key="15">
    <source>
        <dbReference type="Proteomes" id="UP001428341"/>
    </source>
</evidence>
<dbReference type="GO" id="GO:0006952">
    <property type="term" value="P:defense response"/>
    <property type="evidence" value="ECO:0007669"/>
    <property type="project" value="UniProtKB-ARBA"/>
</dbReference>
<dbReference type="PROSITE" id="PS50011">
    <property type="entry name" value="PROTEIN_KINASE_DOM"/>
    <property type="match status" value="1"/>
</dbReference>
<evidence type="ECO:0000256" key="3">
    <source>
        <dbReference type="ARBA" id="ARBA00010217"/>
    </source>
</evidence>
<dbReference type="InterPro" id="IPR050528">
    <property type="entry name" value="L-type_Lectin-RKs"/>
</dbReference>
<gene>
    <name evidence="14" type="ORF">WN944_013729</name>
</gene>
<sequence length="666" mass="74649">MGLKSYYCFPTTNLMESHLCSLWLLISSFTYFCLLNKLLAHSLFHVHHHPGIRTNVTKHLFFSNFTSNYEIKLLGNASISQDKGFIQIPDPSPAVDHAYQAGRAIYSSPIRLLDPLTATPASFQTTFSFQFTTTNNSFSGSGGNGLAFVIVPDEFTVGRAGPWLGIVNDACELYKVFAVEFDNSKDPNFGDPNDDHVGINLGTAVSFKTADSSESNASLHHDDVVHRAWIRYDGHRNWIEIYLGVDGDTVPSQPLLSSSLNLSPLLKEYMFVGFSASTGDSSQIHSILSWEFFSTSQAMLNEPSSHICRKNIAHQVSKYSMANEINRPSSFLIFLCLFGLFVVTFLNLYCSSNRSSGSGSTLAFVFPDGKQRPVPPSKPRRFEILELYRATKRFSKMEVLASDTRGVLYRGTLPNGCYVAVKRFSSNEFLHLSRLDWTRVLKRISSITTNVLCHPNLAPFRGWCCDNRETIIVYDYYQNGSLDRWLFGVGVLPWSRRFELIKDVAESLSFLHSKELTHGNLKSSSVFLDVNCKAVLGDYGFFMGSVSSKKADVFGFGMLVLEIVSGKRTELEEEITDVLGFAWAMHEKGEMVNVINERMKSNMNFEQAIRVLEIGLVCTLCEGNIGIGRPSMEEVGHFLNMKKQIPKLPSRRPAELLPENYDGFSV</sequence>
<evidence type="ECO:0000256" key="9">
    <source>
        <dbReference type="ARBA" id="ARBA00022989"/>
    </source>
</evidence>
<name>A0AAP0QKW8_9ROSI</name>
<comment type="subcellular location">
    <subcellularLocation>
        <location evidence="1">Membrane</location>
        <topology evidence="1">Single-pass type I membrane protein</topology>
    </subcellularLocation>
</comment>
<evidence type="ECO:0000256" key="8">
    <source>
        <dbReference type="ARBA" id="ARBA00022840"/>
    </source>
</evidence>
<comment type="caution">
    <text evidence="14">The sequence shown here is derived from an EMBL/GenBank/DDBJ whole genome shotgun (WGS) entry which is preliminary data.</text>
</comment>
<dbReference type="GO" id="GO:0016020">
    <property type="term" value="C:membrane"/>
    <property type="evidence" value="ECO:0007669"/>
    <property type="project" value="UniProtKB-SubCell"/>
</dbReference>
<evidence type="ECO:0000256" key="1">
    <source>
        <dbReference type="ARBA" id="ARBA00004479"/>
    </source>
</evidence>
<dbReference type="PANTHER" id="PTHR27007">
    <property type="match status" value="1"/>
</dbReference>
<evidence type="ECO:0000256" key="2">
    <source>
        <dbReference type="ARBA" id="ARBA00008536"/>
    </source>
</evidence>
<dbReference type="Pfam" id="PF07714">
    <property type="entry name" value="PK_Tyr_Ser-Thr"/>
    <property type="match status" value="1"/>
</dbReference>
<dbReference type="AlphaFoldDB" id="A0AAP0QKW8"/>
<evidence type="ECO:0000313" key="14">
    <source>
        <dbReference type="EMBL" id="KAK9198544.1"/>
    </source>
</evidence>
<dbReference type="Pfam" id="PF00139">
    <property type="entry name" value="Lectin_legB"/>
    <property type="match status" value="1"/>
</dbReference>
<evidence type="ECO:0000256" key="11">
    <source>
        <dbReference type="ARBA" id="ARBA00023170"/>
    </source>
</evidence>
<dbReference type="Gene3D" id="2.60.120.200">
    <property type="match status" value="1"/>
</dbReference>
<dbReference type="InterPro" id="IPR000719">
    <property type="entry name" value="Prot_kinase_dom"/>
</dbReference>
<keyword evidence="15" id="KW-1185">Reference proteome</keyword>
<evidence type="ECO:0000256" key="4">
    <source>
        <dbReference type="ARBA" id="ARBA00022692"/>
    </source>
</evidence>
<dbReference type="CDD" id="cd06899">
    <property type="entry name" value="lectin_legume_LecRK_Arcelin_ConA"/>
    <property type="match status" value="1"/>
</dbReference>
<reference evidence="14 15" key="1">
    <citation type="submission" date="2024-05" db="EMBL/GenBank/DDBJ databases">
        <title>Haplotype-resolved chromosome-level genome assembly of Huyou (Citrus changshanensis).</title>
        <authorList>
            <person name="Miao C."/>
            <person name="Chen W."/>
            <person name="Wu Y."/>
            <person name="Wang L."/>
            <person name="Zhao S."/>
            <person name="Grierson D."/>
            <person name="Xu C."/>
            <person name="Chen K."/>
        </authorList>
    </citation>
    <scope>NUCLEOTIDE SEQUENCE [LARGE SCALE GENOMIC DNA]</scope>
    <source>
        <strain evidence="14">01-14</strain>
        <tissue evidence="14">Leaf</tissue>
    </source>
</reference>
<organism evidence="14 15">
    <name type="scientific">Citrus x changshan-huyou</name>
    <dbReference type="NCBI Taxonomy" id="2935761"/>
    <lineage>
        <taxon>Eukaryota</taxon>
        <taxon>Viridiplantae</taxon>
        <taxon>Streptophyta</taxon>
        <taxon>Embryophyta</taxon>
        <taxon>Tracheophyta</taxon>
        <taxon>Spermatophyta</taxon>
        <taxon>Magnoliopsida</taxon>
        <taxon>eudicotyledons</taxon>
        <taxon>Gunneridae</taxon>
        <taxon>Pentapetalae</taxon>
        <taxon>rosids</taxon>
        <taxon>malvids</taxon>
        <taxon>Sapindales</taxon>
        <taxon>Rutaceae</taxon>
        <taxon>Aurantioideae</taxon>
        <taxon>Citrus</taxon>
    </lineage>
</organism>
<feature type="domain" description="Protein kinase" evidence="13">
    <location>
        <begin position="394"/>
        <end position="666"/>
    </location>
</feature>
<dbReference type="GO" id="GO:0005524">
    <property type="term" value="F:ATP binding"/>
    <property type="evidence" value="ECO:0007669"/>
    <property type="project" value="UniProtKB-KW"/>
</dbReference>
<evidence type="ECO:0000256" key="7">
    <source>
        <dbReference type="ARBA" id="ARBA00022741"/>
    </source>
</evidence>
<keyword evidence="10 12" id="KW-0472">Membrane</keyword>
<feature type="transmembrane region" description="Helical" evidence="12">
    <location>
        <begin position="20"/>
        <end position="39"/>
    </location>
</feature>
<evidence type="ECO:0000256" key="5">
    <source>
        <dbReference type="ARBA" id="ARBA00022729"/>
    </source>
</evidence>
<dbReference type="InterPro" id="IPR001245">
    <property type="entry name" value="Ser-Thr/Tyr_kinase_cat_dom"/>
</dbReference>
<proteinExistence type="inferred from homology"/>
<dbReference type="SUPFAM" id="SSF56112">
    <property type="entry name" value="Protein kinase-like (PK-like)"/>
    <property type="match status" value="1"/>
</dbReference>
<dbReference type="GO" id="GO:0030246">
    <property type="term" value="F:carbohydrate binding"/>
    <property type="evidence" value="ECO:0007669"/>
    <property type="project" value="UniProtKB-KW"/>
</dbReference>
<dbReference type="InterPro" id="IPR001220">
    <property type="entry name" value="Legume_lectin_dom"/>
</dbReference>
<dbReference type="GO" id="GO:0004672">
    <property type="term" value="F:protein kinase activity"/>
    <property type="evidence" value="ECO:0007669"/>
    <property type="project" value="InterPro"/>
</dbReference>
<evidence type="ECO:0000256" key="12">
    <source>
        <dbReference type="SAM" id="Phobius"/>
    </source>
</evidence>
<keyword evidence="8" id="KW-0067">ATP-binding</keyword>
<protein>
    <recommendedName>
        <fullName evidence="13">Protein kinase domain-containing protein</fullName>
    </recommendedName>
</protein>
<keyword evidence="5" id="KW-0732">Signal</keyword>
<keyword evidence="6" id="KW-0430">Lectin</keyword>
<dbReference type="Gene3D" id="1.10.510.10">
    <property type="entry name" value="Transferase(Phosphotransferase) domain 1"/>
    <property type="match status" value="2"/>
</dbReference>
<dbReference type="InterPro" id="IPR011009">
    <property type="entry name" value="Kinase-like_dom_sf"/>
</dbReference>
<comment type="similarity">
    <text evidence="3">In the C-terminal section; belongs to the protein kinase superfamily. Ser/Thr protein kinase family.</text>
</comment>
<dbReference type="Gene3D" id="3.30.200.20">
    <property type="entry name" value="Phosphorylase Kinase, domain 1"/>
    <property type="match status" value="1"/>
</dbReference>
<dbReference type="SUPFAM" id="SSF49899">
    <property type="entry name" value="Concanavalin A-like lectins/glucanases"/>
    <property type="match status" value="1"/>
</dbReference>
<feature type="transmembrane region" description="Helical" evidence="12">
    <location>
        <begin position="331"/>
        <end position="349"/>
    </location>
</feature>
<keyword evidence="11" id="KW-0675">Receptor</keyword>
<keyword evidence="7" id="KW-0547">Nucleotide-binding</keyword>